<dbReference type="InterPro" id="IPR047589">
    <property type="entry name" value="DUF11_rpt"/>
</dbReference>
<dbReference type="InterPro" id="IPR022409">
    <property type="entry name" value="PKD/Chitinase_dom"/>
</dbReference>
<proteinExistence type="predicted"/>
<dbReference type="Proteomes" id="UP000199060">
    <property type="component" value="Unassembled WGS sequence"/>
</dbReference>
<dbReference type="NCBIfam" id="TIGR01451">
    <property type="entry name" value="B_ant_repeat"/>
    <property type="match status" value="1"/>
</dbReference>
<reference evidence="3" key="1">
    <citation type="submission" date="2016-10" db="EMBL/GenBank/DDBJ databases">
        <authorList>
            <person name="Varghese N."/>
            <person name="Submissions S."/>
        </authorList>
    </citation>
    <scope>NUCLEOTIDE SEQUENCE [LARGE SCALE GENOMIC DNA]</scope>
    <source>
        <strain evidence="3">DSM 23095</strain>
    </source>
</reference>
<keyword evidence="3" id="KW-1185">Reference proteome</keyword>
<dbReference type="NCBIfam" id="TIGR04131">
    <property type="entry name" value="Bac_Flav_CTERM"/>
    <property type="match status" value="1"/>
</dbReference>
<organism evidence="2 3">
    <name type="scientific">Algoriphagus faecimaris</name>
    <dbReference type="NCBI Taxonomy" id="686796"/>
    <lineage>
        <taxon>Bacteria</taxon>
        <taxon>Pseudomonadati</taxon>
        <taxon>Bacteroidota</taxon>
        <taxon>Cytophagia</taxon>
        <taxon>Cytophagales</taxon>
        <taxon>Cyclobacteriaceae</taxon>
        <taxon>Algoriphagus</taxon>
    </lineage>
</organism>
<feature type="domain" description="PKD" evidence="1">
    <location>
        <begin position="799"/>
        <end position="866"/>
    </location>
</feature>
<dbReference type="InterPro" id="IPR035986">
    <property type="entry name" value="PKD_dom_sf"/>
</dbReference>
<dbReference type="Pfam" id="PF18911">
    <property type="entry name" value="PKD_4"/>
    <property type="match status" value="1"/>
</dbReference>
<accession>A0A1G6M9I5</accession>
<evidence type="ECO:0000259" key="1">
    <source>
        <dbReference type="PROSITE" id="PS50093"/>
    </source>
</evidence>
<dbReference type="InterPro" id="IPR013783">
    <property type="entry name" value="Ig-like_fold"/>
</dbReference>
<evidence type="ECO:0000313" key="3">
    <source>
        <dbReference type="Proteomes" id="UP000199060"/>
    </source>
</evidence>
<sequence>MLFFGFLFLTIPYLKAQVRVPFTERSSLNNPSRKTFEINGDFALIGNTNLSLANYDDNLMNDNLLLYVDVDQDPNTINSSSASLTFSAENGADPNCTQVLFAGLYWSGRGPIQDEFTVNSSGFTDKKLNRRQVTLSGPSGDQQVFTASPSDIRYTYGLDLPNDLGLFVGYVEVTDFVRNNGVGEYTVADLAALEGTNYHYGGWSMVVVYENPQMKQRSVTVFDGYAFVRGSVVADYTLPISGFATVDSGPVRMKLGVAAGEGDVAATGDYLEIEKGQGSNDFVRLSHGENSENNFFNSSIATGGNPRNPNLKNNTGMDIAVFDIPNADNEILENGQTSTRFRYGTDGDAYVIYSLVTAVETSQPLLEGFHYFSDSPASEVVPGDEIELTIEIRNTSEMAVEDALLTLNLPQGLEYVSAETVFYSAASDNSLPGFDDSPTVRQLYWDIGDVPIPNTKGEVFAEITYKVKVTGECALLINTCSANFVLDGELNGINGVNGNAIPTSPLKIGVSQGSTCFDTPIFGPLEVVVNAADYLKENCGFDTENSKLFICQDVNDQFVQILSLTTIFPAGTRFYDEFPILSSTTEYVAELPLDSNQSYFAVFPNNLNCPKEFSIEAGYIEVEVEQEDLACGAPSSESLVSFKVVEGKAPFTFDYLDGLGPVNQASRSFAFGSHQVVVSDANGCQRTLDFEVSPSAGFSLTLEKNEAQTTCPDSPSLANFVLIESESEENYTLTVEGKSVDGADYLFNLIEVEKGRIELPDILPGMYKVTLVDGKGCFQEAELEVKTEEYNYLKAEFELESESISAGTSLNPGEEIDFINLSEGYGALVYSWDFGDGEVSSEVSPIHSYEKAGKYTIRLTSMNETGCIKEVSRILEVGAPALRMPNAFTPNGDGKNDFYFPVFRQIDSIQFWIFNRWGETLYFSDSLTDTGWDGSIRGEEAPSGTYIYRINYWSETKGHQFQSGSFLLLK</sequence>
<protein>
    <submittedName>
        <fullName evidence="2">Conserved repeat domain-containing protein/gliding motility-associated C-terminal domain-containing protein</fullName>
    </submittedName>
</protein>
<dbReference type="Gene3D" id="2.60.40.10">
    <property type="entry name" value="Immunoglobulins"/>
    <property type="match status" value="1"/>
</dbReference>
<dbReference type="AlphaFoldDB" id="A0A1G6M9I5"/>
<dbReference type="EMBL" id="FNAC01000001">
    <property type="protein sequence ID" value="SDC52262.1"/>
    <property type="molecule type" value="Genomic_DNA"/>
</dbReference>
<dbReference type="InterPro" id="IPR026341">
    <property type="entry name" value="T9SS_type_B"/>
</dbReference>
<dbReference type="CDD" id="cd00146">
    <property type="entry name" value="PKD"/>
    <property type="match status" value="1"/>
</dbReference>
<dbReference type="InterPro" id="IPR000601">
    <property type="entry name" value="PKD_dom"/>
</dbReference>
<dbReference type="SUPFAM" id="SSF49299">
    <property type="entry name" value="PKD domain"/>
    <property type="match status" value="1"/>
</dbReference>
<dbReference type="Pfam" id="PF13585">
    <property type="entry name" value="CHU_C"/>
    <property type="match status" value="1"/>
</dbReference>
<dbReference type="STRING" id="686796.SAMN04488104_100177"/>
<dbReference type="PROSITE" id="PS50093">
    <property type="entry name" value="PKD"/>
    <property type="match status" value="1"/>
</dbReference>
<dbReference type="SMART" id="SM00089">
    <property type="entry name" value="PKD"/>
    <property type="match status" value="1"/>
</dbReference>
<name>A0A1G6M9I5_9BACT</name>
<gene>
    <name evidence="2" type="ORF">SAMN04488104_100177</name>
</gene>
<evidence type="ECO:0000313" key="2">
    <source>
        <dbReference type="EMBL" id="SDC52262.1"/>
    </source>
</evidence>